<dbReference type="AlphaFoldDB" id="A0A9W6B3H3"/>
<evidence type="ECO:0000313" key="3">
    <source>
        <dbReference type="EMBL" id="GLB51774.1"/>
    </source>
</evidence>
<dbReference type="Pfam" id="PF22013">
    <property type="entry name" value="PG_1098_Fer"/>
    <property type="match status" value="1"/>
</dbReference>
<feature type="domain" description="THUMP-like" evidence="1">
    <location>
        <begin position="322"/>
        <end position="392"/>
    </location>
</feature>
<name>A0A9W6B3H3_9FLAO</name>
<dbReference type="EMBL" id="BRVP01000004">
    <property type="protein sequence ID" value="GLB51774.1"/>
    <property type="molecule type" value="Genomic_DNA"/>
</dbReference>
<reference evidence="3" key="1">
    <citation type="submission" date="2022-07" db="EMBL/GenBank/DDBJ databases">
        <title>Taxonomy of Novel Oxalotrophic and Methylotrophic Bacteria.</title>
        <authorList>
            <person name="Sahin N."/>
            <person name="Tani A."/>
        </authorList>
    </citation>
    <scope>NUCLEOTIDE SEQUENCE</scope>
    <source>
        <strain evidence="3">AM327</strain>
    </source>
</reference>
<feature type="domain" description="PG-1098 ferredoxin-like" evidence="2">
    <location>
        <begin position="279"/>
        <end position="321"/>
    </location>
</feature>
<sequence>MNKAILNNKVQSFLSEHLTANVTSILLSKPLFGEVTNAELVDQIEAKKRTEKKLPLWFDTKGIYYPNKLNIEQTSSERTALYKASLVSGNSLIDITGGYGVDAYYFSRNITEVVHCEINEYLSDIVDYNRDLLNANNITCVKGDGVAYLENTITFFDWIYIDPSRRNDKKGKVFMLSDCLPDVPKHLELLFSKTNKILVKTSPVLDISKGLEELTNVLEIHIVAVNNEVKELLWILEKDFTGVPQLVTVNLTHTKREEFTFSLMAEQGAVSTFAEPQKYLYEPNAAILKSGAFKLMASHFKVNKLHMHSHLYTSNDLIDFPGRSFRIEEVIRFQKKVIKQRFQNTKANITARNFPDKPDVFKKQFKMKDGGEVYLFLTTDMNNKKIVIVASKV</sequence>
<protein>
    <recommendedName>
        <fullName evidence="5">THUMP-like domain-containing protein</fullName>
    </recommendedName>
</protein>
<dbReference type="Proteomes" id="UP001143545">
    <property type="component" value="Unassembled WGS sequence"/>
</dbReference>
<dbReference type="InterPro" id="IPR029063">
    <property type="entry name" value="SAM-dependent_MTases_sf"/>
</dbReference>
<dbReference type="InterPro" id="IPR054168">
    <property type="entry name" value="PG_1098_Fer"/>
</dbReference>
<dbReference type="CDD" id="cd02440">
    <property type="entry name" value="AdoMet_MTases"/>
    <property type="match status" value="1"/>
</dbReference>
<gene>
    <name evidence="3" type="ORF">NBRC110019_08130</name>
</gene>
<evidence type="ECO:0000259" key="2">
    <source>
        <dbReference type="Pfam" id="PF22013"/>
    </source>
</evidence>
<comment type="caution">
    <text evidence="3">The sequence shown here is derived from an EMBL/GenBank/DDBJ whole genome shotgun (WGS) entry which is preliminary data.</text>
</comment>
<evidence type="ECO:0000259" key="1">
    <source>
        <dbReference type="Pfam" id="PF18096"/>
    </source>
</evidence>
<dbReference type="Gene3D" id="3.40.50.150">
    <property type="entry name" value="Vaccinia Virus protein VP39"/>
    <property type="match status" value="1"/>
</dbReference>
<organism evidence="3 4">
    <name type="scientific">Neptunitalea chrysea</name>
    <dbReference type="NCBI Taxonomy" id="1647581"/>
    <lineage>
        <taxon>Bacteria</taxon>
        <taxon>Pseudomonadati</taxon>
        <taxon>Bacteroidota</taxon>
        <taxon>Flavobacteriia</taxon>
        <taxon>Flavobacteriales</taxon>
        <taxon>Flavobacteriaceae</taxon>
        <taxon>Neptunitalea</taxon>
    </lineage>
</organism>
<dbReference type="Gene3D" id="1.10.10.1110">
    <property type="entry name" value="Methyltransferase PG1098, N-terminal domain"/>
    <property type="match status" value="1"/>
</dbReference>
<dbReference type="Pfam" id="PF18096">
    <property type="entry name" value="Thump_like"/>
    <property type="match status" value="1"/>
</dbReference>
<dbReference type="InterPro" id="IPR041497">
    <property type="entry name" value="Thump-like"/>
</dbReference>
<proteinExistence type="predicted"/>
<dbReference type="RefSeq" id="WP_281752661.1">
    <property type="nucleotide sequence ID" value="NZ_BRVP01000004.1"/>
</dbReference>
<evidence type="ECO:0000313" key="4">
    <source>
        <dbReference type="Proteomes" id="UP001143545"/>
    </source>
</evidence>
<keyword evidence="4" id="KW-1185">Reference proteome</keyword>
<evidence type="ECO:0008006" key="5">
    <source>
        <dbReference type="Google" id="ProtNLM"/>
    </source>
</evidence>
<accession>A0A9W6B3H3</accession>
<dbReference type="SUPFAM" id="SSF53335">
    <property type="entry name" value="S-adenosyl-L-methionine-dependent methyltransferases"/>
    <property type="match status" value="1"/>
</dbReference>